<dbReference type="GO" id="GO:0030335">
    <property type="term" value="P:positive regulation of cell migration"/>
    <property type="evidence" value="ECO:0007669"/>
    <property type="project" value="TreeGrafter"/>
</dbReference>
<dbReference type="Gene3D" id="2.30.29.30">
    <property type="entry name" value="Pleckstrin-homology domain (PH domain)/Phosphotyrosine-binding domain (PTB)"/>
    <property type="match status" value="1"/>
</dbReference>
<reference evidence="1" key="1">
    <citation type="submission" date="2025-08" db="UniProtKB">
        <authorList>
            <consortium name="Ensembl"/>
        </authorList>
    </citation>
    <scope>IDENTIFICATION</scope>
</reference>
<protein>
    <submittedName>
        <fullName evidence="1">Uncharacterized protein</fullName>
    </submittedName>
</protein>
<evidence type="ECO:0000313" key="2">
    <source>
        <dbReference type="Proteomes" id="UP000694388"/>
    </source>
</evidence>
<dbReference type="SUPFAM" id="SSF48065">
    <property type="entry name" value="DBL homology domain (DH-domain)"/>
    <property type="match status" value="1"/>
</dbReference>
<dbReference type="Proteomes" id="UP000694388">
    <property type="component" value="Unplaced"/>
</dbReference>
<dbReference type="PANTHER" id="PTHR47056:SF1">
    <property type="entry name" value="RHO GUANINE NUCLEOTIDE EXCHANGE FACTOR 39"/>
    <property type="match status" value="1"/>
</dbReference>
<name>A0A8C4NFY1_EPTBU</name>
<dbReference type="Ensembl" id="ENSEBUT00000004075.1">
    <property type="protein sequence ID" value="ENSEBUP00000003691.1"/>
    <property type="gene ID" value="ENSEBUG00000002638.1"/>
</dbReference>
<dbReference type="InterPro" id="IPR035899">
    <property type="entry name" value="DBL_dom_sf"/>
</dbReference>
<proteinExistence type="predicted"/>
<reference evidence="1" key="2">
    <citation type="submission" date="2025-09" db="UniProtKB">
        <authorList>
            <consortium name="Ensembl"/>
        </authorList>
    </citation>
    <scope>IDENTIFICATION</scope>
</reference>
<dbReference type="AlphaFoldDB" id="A0A8C4NFY1"/>
<dbReference type="InterPro" id="IPR042987">
    <property type="entry name" value="ARHGEF39"/>
</dbReference>
<organism evidence="1 2">
    <name type="scientific">Eptatretus burgeri</name>
    <name type="common">Inshore hagfish</name>
    <dbReference type="NCBI Taxonomy" id="7764"/>
    <lineage>
        <taxon>Eukaryota</taxon>
        <taxon>Metazoa</taxon>
        <taxon>Chordata</taxon>
        <taxon>Craniata</taxon>
        <taxon>Vertebrata</taxon>
        <taxon>Cyclostomata</taxon>
        <taxon>Myxini</taxon>
        <taxon>Myxiniformes</taxon>
        <taxon>Myxinidae</taxon>
        <taxon>Eptatretinae</taxon>
        <taxon>Eptatretus</taxon>
    </lineage>
</organism>
<dbReference type="PANTHER" id="PTHR47056">
    <property type="entry name" value="RHO GUANINE NUCLEOTIDE EXCHANGE FACTOR 39"/>
    <property type="match status" value="1"/>
</dbReference>
<accession>A0A8C4NFY1</accession>
<keyword evidence="2" id="KW-1185">Reference proteome</keyword>
<dbReference type="InterPro" id="IPR011993">
    <property type="entry name" value="PH-like_dom_sf"/>
</dbReference>
<dbReference type="GO" id="GO:0005886">
    <property type="term" value="C:plasma membrane"/>
    <property type="evidence" value="ECO:0007669"/>
    <property type="project" value="TreeGrafter"/>
</dbReference>
<dbReference type="SUPFAM" id="SSF50729">
    <property type="entry name" value="PH domain-like"/>
    <property type="match status" value="1"/>
</dbReference>
<evidence type="ECO:0000313" key="1">
    <source>
        <dbReference type="Ensembl" id="ENSEBUP00000003691.1"/>
    </source>
</evidence>
<sequence length="315" mass="36711">MVQPTSTIASAILQQRERWQRKFICTSRELVATEQRYCMQLNLLITVSLFLIWKSAAELQPPPLDPTQYGWKLDEASKSLLPIMLPPNVALAPPEILELIRCGCSSDKQCYTTQCRCTAIQMKKNKAFARFKRLQESRPDCQGLMLEDLLATQVMFKASQRNLEHLQRIQSMLKSHRVYIREGWLFVAPRKGENLKERLFFLFSDMLLMCRQCHPFHPVHEGKLECQAAFPLLKGSVTKSGYPTRIGAEKLIQNFQHSAEGRYVMMVMIDEELSLMLRQVNIRPEKQGPHRNLHFLYVSLFSFIWPFKVWSLFDK</sequence>